<name>A0ABY2AHG7_9GAMM</name>
<evidence type="ECO:0000259" key="2">
    <source>
        <dbReference type="Pfam" id="PF09413"/>
    </source>
</evidence>
<organism evidence="3 4">
    <name type="scientific">Corallincola luteus</name>
    <dbReference type="NCBI Taxonomy" id="1775177"/>
    <lineage>
        <taxon>Bacteria</taxon>
        <taxon>Pseudomonadati</taxon>
        <taxon>Pseudomonadota</taxon>
        <taxon>Gammaproteobacteria</taxon>
        <taxon>Alteromonadales</taxon>
        <taxon>Psychromonadaceae</taxon>
        <taxon>Corallincola</taxon>
    </lineage>
</organism>
<dbReference type="EMBL" id="SJXE01000009">
    <property type="protein sequence ID" value="TCI02043.1"/>
    <property type="molecule type" value="Genomic_DNA"/>
</dbReference>
<comment type="caution">
    <text evidence="3">The sequence shown here is derived from an EMBL/GenBank/DDBJ whole genome shotgun (WGS) entry which is preliminary data.</text>
</comment>
<keyword evidence="1" id="KW-0472">Membrane</keyword>
<evidence type="ECO:0000256" key="1">
    <source>
        <dbReference type="SAM" id="Phobius"/>
    </source>
</evidence>
<dbReference type="RefSeq" id="WP_131416874.1">
    <property type="nucleotide sequence ID" value="NZ_SJXE01000009.1"/>
</dbReference>
<keyword evidence="1" id="KW-1133">Transmembrane helix</keyword>
<dbReference type="Proteomes" id="UP000292554">
    <property type="component" value="Unassembled WGS sequence"/>
</dbReference>
<evidence type="ECO:0000313" key="3">
    <source>
        <dbReference type="EMBL" id="TCI02043.1"/>
    </source>
</evidence>
<dbReference type="Gene3D" id="3.30.70.790">
    <property type="entry name" value="UreE, C-terminal domain"/>
    <property type="match status" value="1"/>
</dbReference>
<dbReference type="InterPro" id="IPR011322">
    <property type="entry name" value="N-reg_PII-like_a/b"/>
</dbReference>
<protein>
    <submittedName>
        <fullName evidence="3">DUF2007 domain-containing protein</fullName>
    </submittedName>
</protein>
<dbReference type="Pfam" id="PF09413">
    <property type="entry name" value="DUF2007"/>
    <property type="match status" value="1"/>
</dbReference>
<reference evidence="3 4" key="1">
    <citation type="submission" date="2019-02" db="EMBL/GenBank/DDBJ databases">
        <title>Corallincola luteus sp. nov., a marine bacterium isolated from surface sediment of Bohai Sea in China.</title>
        <authorList>
            <person name="Ren Q."/>
        </authorList>
    </citation>
    <scope>NUCLEOTIDE SEQUENCE [LARGE SCALE GENOMIC DNA]</scope>
    <source>
        <strain evidence="3 4">DASS28</strain>
    </source>
</reference>
<feature type="domain" description="DUF2007" evidence="2">
    <location>
        <begin position="13"/>
        <end position="66"/>
    </location>
</feature>
<evidence type="ECO:0000313" key="4">
    <source>
        <dbReference type="Proteomes" id="UP000292554"/>
    </source>
</evidence>
<keyword evidence="4" id="KW-1185">Reference proteome</keyword>
<accession>A0ABY2AHG7</accession>
<dbReference type="SUPFAM" id="SSF54913">
    <property type="entry name" value="GlnB-like"/>
    <property type="match status" value="1"/>
</dbReference>
<feature type="transmembrane region" description="Helical" evidence="1">
    <location>
        <begin position="160"/>
        <end position="186"/>
    </location>
</feature>
<proteinExistence type="predicted"/>
<gene>
    <name evidence="3" type="ORF">EZV61_15830</name>
</gene>
<sequence>MTGSVVVAIFDFPYEAQIARDNLELSGIPAVIANEHVASMQLGNSAGGIRLLVLAEHLERARLVLASDHSKDVADELDLDEEEETTLNVETVSEPAYIEVSGTGVAQHRADRSTCWVAKASIECMRRIAIRPEHICWAPQSRFRESYRTHKLCQFGSSMFGYRVTVSSILLSLIPLAIALLVVWAFRHKPINSLSLETSQWLSYAFSALMAVVSFGSLSRKLETTNFYLDKGQIVRGEIPRWWPRVSKVETVNLSDLLAFQFIEILPTDAEDSFVFYELNIIRKDYTRIFLLGQGVEAFLDEAVSLARQVDKPLWIAKCAER</sequence>
<dbReference type="InterPro" id="IPR018551">
    <property type="entry name" value="DUF2007"/>
</dbReference>
<feature type="transmembrane region" description="Helical" evidence="1">
    <location>
        <begin position="201"/>
        <end position="218"/>
    </location>
</feature>
<keyword evidence="1" id="KW-0812">Transmembrane</keyword>